<dbReference type="GO" id="GO:0005886">
    <property type="term" value="C:plasma membrane"/>
    <property type="evidence" value="ECO:0007669"/>
    <property type="project" value="UniProtKB-SubCell"/>
</dbReference>
<proteinExistence type="predicted"/>
<dbReference type="STRING" id="702114.A1355_04725"/>
<dbReference type="GO" id="GO:0009986">
    <property type="term" value="C:cell surface"/>
    <property type="evidence" value="ECO:0007669"/>
    <property type="project" value="TreeGrafter"/>
</dbReference>
<comment type="subcellular location">
    <subcellularLocation>
        <location evidence="1">Cell membrane</location>
    </subcellularLocation>
</comment>
<dbReference type="AlphaFoldDB" id="A0A177NMR7"/>
<evidence type="ECO:0000256" key="5">
    <source>
        <dbReference type="ARBA" id="ARBA00023180"/>
    </source>
</evidence>
<evidence type="ECO:0000313" key="13">
    <source>
        <dbReference type="EMBL" id="OAI19151.1"/>
    </source>
</evidence>
<evidence type="ECO:0000256" key="2">
    <source>
        <dbReference type="ARBA" id="ARBA00022475"/>
    </source>
</evidence>
<dbReference type="EMBL" id="LUUK01000161">
    <property type="protein sequence ID" value="OAI19151.1"/>
    <property type="molecule type" value="Genomic_DNA"/>
</dbReference>
<dbReference type="Proteomes" id="UP000077628">
    <property type="component" value="Unassembled WGS sequence"/>
</dbReference>
<reference evidence="14" key="1">
    <citation type="submission" date="2016-03" db="EMBL/GenBank/DDBJ databases">
        <authorList>
            <person name="Heylen K."/>
            <person name="De Vos P."/>
            <person name="Vekeman B."/>
        </authorList>
    </citation>
    <scope>NUCLEOTIDE SEQUENCE [LARGE SCALE GENOMIC DNA]</scope>
    <source>
        <strain evidence="14">R-45383</strain>
    </source>
</reference>
<keyword evidence="4" id="KW-0472">Membrane</keyword>
<keyword evidence="8" id="KW-0624">Polysaccharide degradation</keyword>
<keyword evidence="12" id="KW-0732">Signal</keyword>
<dbReference type="Gene3D" id="3.20.20.80">
    <property type="entry name" value="Glycosidases"/>
    <property type="match status" value="1"/>
</dbReference>
<organism evidence="13 14">
    <name type="scientific">Methylomonas koyamae</name>
    <dbReference type="NCBI Taxonomy" id="702114"/>
    <lineage>
        <taxon>Bacteria</taxon>
        <taxon>Pseudomonadati</taxon>
        <taxon>Pseudomonadota</taxon>
        <taxon>Gammaproteobacteria</taxon>
        <taxon>Methylococcales</taxon>
        <taxon>Methylococcaceae</taxon>
        <taxon>Methylomonas</taxon>
    </lineage>
</organism>
<keyword evidence="3" id="KW-0378">Hydrolase</keyword>
<evidence type="ECO:0000256" key="11">
    <source>
        <dbReference type="ARBA" id="ARBA00043078"/>
    </source>
</evidence>
<evidence type="ECO:0000256" key="9">
    <source>
        <dbReference type="ARBA" id="ARBA00037649"/>
    </source>
</evidence>
<evidence type="ECO:0000256" key="3">
    <source>
        <dbReference type="ARBA" id="ARBA00022801"/>
    </source>
</evidence>
<comment type="caution">
    <text evidence="13">The sequence shown here is derived from an EMBL/GenBank/DDBJ whole genome shotgun (WGS) entry which is preliminary data.</text>
</comment>
<dbReference type="InterPro" id="IPR050732">
    <property type="entry name" value="Beta-glucan_modifiers"/>
</dbReference>
<keyword evidence="2" id="KW-1003">Cell membrane</keyword>
<dbReference type="RefSeq" id="WP_064028158.1">
    <property type="nucleotide sequence ID" value="NZ_LUUK01000161.1"/>
</dbReference>
<comment type="function">
    <text evidence="9">Glucanases play a role in cell expansion during growth, in cell-cell fusion during mating, and in spore release during sporulation. This enzyme may be involved in beta-glucan degradation. Active on laminarin and lichenan.</text>
</comment>
<evidence type="ECO:0000313" key="14">
    <source>
        <dbReference type="Proteomes" id="UP000077628"/>
    </source>
</evidence>
<dbReference type="GO" id="GO:0042973">
    <property type="term" value="F:glucan endo-1,3-beta-D-glucosidase activity"/>
    <property type="evidence" value="ECO:0007669"/>
    <property type="project" value="TreeGrafter"/>
</dbReference>
<dbReference type="InterPro" id="IPR017853">
    <property type="entry name" value="GH"/>
</dbReference>
<dbReference type="SUPFAM" id="SSF51445">
    <property type="entry name" value="(Trans)glycosidases"/>
    <property type="match status" value="1"/>
</dbReference>
<evidence type="ECO:0000256" key="8">
    <source>
        <dbReference type="ARBA" id="ARBA00023326"/>
    </source>
</evidence>
<protein>
    <recommendedName>
        <fullName evidence="11">Endo-1,3-beta-glucanase btgC</fullName>
    </recommendedName>
    <alternativeName>
        <fullName evidence="10">Laminarinase btgC</fullName>
    </alternativeName>
</protein>
<evidence type="ECO:0000256" key="1">
    <source>
        <dbReference type="ARBA" id="ARBA00004236"/>
    </source>
</evidence>
<keyword evidence="14" id="KW-1185">Reference proteome</keyword>
<dbReference type="GO" id="GO:0071555">
    <property type="term" value="P:cell wall organization"/>
    <property type="evidence" value="ECO:0007669"/>
    <property type="project" value="UniProtKB-KW"/>
</dbReference>
<dbReference type="PANTHER" id="PTHR16631">
    <property type="entry name" value="GLUCAN 1,3-BETA-GLUCOSIDASE"/>
    <property type="match status" value="1"/>
</dbReference>
<evidence type="ECO:0000256" key="10">
    <source>
        <dbReference type="ARBA" id="ARBA00042373"/>
    </source>
</evidence>
<feature type="chain" id="PRO_5008069339" description="Endo-1,3-beta-glucanase btgC" evidence="12">
    <location>
        <begin position="21"/>
        <end position="329"/>
    </location>
</feature>
<gene>
    <name evidence="13" type="ORF">A1355_04725</name>
</gene>
<sequence length="329" mass="36099">MSRWMWLILILSLSAGSGRAADSPTPTSAVSADMMHCAAFSPYVGQLNPDWGAHPSPELIDNLLDRLIAQTPFRCIMTYGVTNGLEHTFAAARARGLKVIAIIWLDRDIAMNSQSISEGIAAARTYSDTIVKLACGSEVRTRHAKALDGEILRCLDAFREAGVRQPLTTIDTWWEWCDRAAECQPTEFAAKVDWIGANIFPWWENKFSGLYPCTSAEQAADFHIARLNQLRKTYPDKPVVVTEFGWPSGPENGTEVNAHTGQHCGVASPANQALVVTSTLAKLAEKGWSGVVFEAFAENWKPGNEGLFGRYWGICAGQAPYACHGIPRR</sequence>
<evidence type="ECO:0000256" key="12">
    <source>
        <dbReference type="SAM" id="SignalP"/>
    </source>
</evidence>
<keyword evidence="7" id="KW-0961">Cell wall biogenesis/degradation</keyword>
<dbReference type="GO" id="GO:0005576">
    <property type="term" value="C:extracellular region"/>
    <property type="evidence" value="ECO:0007669"/>
    <property type="project" value="TreeGrafter"/>
</dbReference>
<keyword evidence="5" id="KW-0325">Glycoprotein</keyword>
<feature type="signal peptide" evidence="12">
    <location>
        <begin position="1"/>
        <end position="20"/>
    </location>
</feature>
<evidence type="ECO:0000256" key="7">
    <source>
        <dbReference type="ARBA" id="ARBA00023316"/>
    </source>
</evidence>
<accession>A0A177NMR7</accession>
<evidence type="ECO:0000256" key="4">
    <source>
        <dbReference type="ARBA" id="ARBA00023136"/>
    </source>
</evidence>
<dbReference type="GO" id="GO:0000272">
    <property type="term" value="P:polysaccharide catabolic process"/>
    <property type="evidence" value="ECO:0007669"/>
    <property type="project" value="UniProtKB-KW"/>
</dbReference>
<dbReference type="PANTHER" id="PTHR16631:SF17">
    <property type="entry name" value="GLUCAN ENDO-1,3-BETA-GLUCOSIDASE BTGC"/>
    <property type="match status" value="1"/>
</dbReference>
<evidence type="ECO:0000256" key="6">
    <source>
        <dbReference type="ARBA" id="ARBA00023277"/>
    </source>
</evidence>
<keyword evidence="6" id="KW-0119">Carbohydrate metabolism</keyword>
<name>A0A177NMR7_9GAMM</name>